<reference evidence="3" key="2">
    <citation type="submission" date="2024-04" db="EMBL/GenBank/DDBJ databases">
        <authorList>
            <person name="Chen Y."/>
            <person name="Shah S."/>
            <person name="Dougan E. K."/>
            <person name="Thang M."/>
            <person name="Chan C."/>
        </authorList>
    </citation>
    <scope>NUCLEOTIDE SEQUENCE [LARGE SCALE GENOMIC DNA]</scope>
</reference>
<feature type="chain" id="PRO_5043270889" evidence="1">
    <location>
        <begin position="17"/>
        <end position="801"/>
    </location>
</feature>
<gene>
    <name evidence="2" type="ORF">C1SCF055_LOCUS24510</name>
</gene>
<sequence length="801" mass="90650">LVALTLPWLLLPSARQGLVDMTRMVEFEMEGPLCDPNQLKEIDCENTVWQQLLALICKHCSDRTCVSNSELADVTHWVMQLYTSMLDQEQDLETFGCKHGLVAALVFQSEHVALDFRRPSTEVEVLTPPAIVNFDLSVQEVEEPAVVERRLKSAGVPLALVNYSHLQMRDSHGFPVTLQTDDAGAQTLESPNPSIADGGFPLQVRYKVPECQREFFTLKRFLAVSHPTPEGYENHVSTLFMGIPVMSLAPFPFHTAKLRALRQINQEEYDSFVHDISRGFSSAGIAHVVVDNDYTLRFWDTAARHSDEKGYLETKFGLDQAPEQGPKPLRRLSLFAPLEQRQRAIDAINPLQQSNYHFVDLGAGHIQYGEQPFGFASGLNFRMMCAACLWVSIYFYVLEGIGSFSGGGMTVLPLAFWVPCRIPTDELFPVRSMPLGSGTVPRPPVQGVQLAEERWQKWLESDPLFEAVQHHYSIRDVSSRRRSIYYGRCRESLLRLVPATYRGAIPELLPMHDMSAVLEMGMGNTLEVMMGFRQIYRAAGLELYQDKIQLSKDFSQRGFRIPKVFYASYNENFDVRPTLEALEAEGFSYVAKASHLCCAQGVFVMDKGFDRLTNQRVSLDEIQRQLQYAFTHPFREDQVDAKCGDWGTVEAGKRPGVLVEELLRPSLPAKFLGLVGSTNWITPDNLACHLVWSTLLQCRWEIKVRAISGEPQTELLGVIFRDGSCLSCRYPPPFHDWAAAVRMLESLLPHTDYVRISLFVDKGWPVVNEVEYTSGGLEVVPVPIAREWTLQWLEGYYNFLS</sequence>
<feature type="signal peptide" evidence="1">
    <location>
        <begin position="1"/>
        <end position="16"/>
    </location>
</feature>
<feature type="non-terminal residue" evidence="2">
    <location>
        <position position="801"/>
    </location>
</feature>
<evidence type="ECO:0000256" key="1">
    <source>
        <dbReference type="SAM" id="SignalP"/>
    </source>
</evidence>
<dbReference type="EMBL" id="CAMXCT030002445">
    <property type="protein sequence ID" value="CAL4785503.1"/>
    <property type="molecule type" value="Genomic_DNA"/>
</dbReference>
<dbReference type="OrthoDB" id="412290at2759"/>
<proteinExistence type="predicted"/>
<keyword evidence="1" id="KW-0732">Signal</keyword>
<evidence type="ECO:0000313" key="3">
    <source>
        <dbReference type="EMBL" id="CAL1151566.1"/>
    </source>
</evidence>
<name>A0A9P1CVJ9_9DINO</name>
<evidence type="ECO:0000313" key="4">
    <source>
        <dbReference type="EMBL" id="CAL4785503.1"/>
    </source>
</evidence>
<dbReference type="EMBL" id="CAMXCT020002445">
    <property type="protein sequence ID" value="CAL1151566.1"/>
    <property type="molecule type" value="Genomic_DNA"/>
</dbReference>
<reference evidence="2" key="1">
    <citation type="submission" date="2022-10" db="EMBL/GenBank/DDBJ databases">
        <authorList>
            <person name="Chen Y."/>
            <person name="Dougan E. K."/>
            <person name="Chan C."/>
            <person name="Rhodes N."/>
            <person name="Thang M."/>
        </authorList>
    </citation>
    <scope>NUCLEOTIDE SEQUENCE</scope>
</reference>
<protein>
    <submittedName>
        <fullName evidence="4">Cap-specific mRNA (Nucleoside-2'-O-)-methyltransferase 1 (Cap1 2'O-ribos e methyltransferase 1)</fullName>
    </submittedName>
</protein>
<dbReference type="AlphaFoldDB" id="A0A9P1CVJ9"/>
<dbReference type="Proteomes" id="UP001152797">
    <property type="component" value="Unassembled WGS sequence"/>
</dbReference>
<dbReference type="EMBL" id="CAMXCT010002445">
    <property type="protein sequence ID" value="CAI3998191.1"/>
    <property type="molecule type" value="Genomic_DNA"/>
</dbReference>
<evidence type="ECO:0000313" key="5">
    <source>
        <dbReference type="Proteomes" id="UP001152797"/>
    </source>
</evidence>
<comment type="caution">
    <text evidence="2">The sequence shown here is derived from an EMBL/GenBank/DDBJ whole genome shotgun (WGS) entry which is preliminary data.</text>
</comment>
<keyword evidence="5" id="KW-1185">Reference proteome</keyword>
<evidence type="ECO:0000313" key="2">
    <source>
        <dbReference type="EMBL" id="CAI3998191.1"/>
    </source>
</evidence>
<organism evidence="2">
    <name type="scientific">Cladocopium goreaui</name>
    <dbReference type="NCBI Taxonomy" id="2562237"/>
    <lineage>
        <taxon>Eukaryota</taxon>
        <taxon>Sar</taxon>
        <taxon>Alveolata</taxon>
        <taxon>Dinophyceae</taxon>
        <taxon>Suessiales</taxon>
        <taxon>Symbiodiniaceae</taxon>
        <taxon>Cladocopium</taxon>
    </lineage>
</organism>
<accession>A0A9P1CVJ9</accession>